<dbReference type="Gene3D" id="3.10.580.10">
    <property type="entry name" value="CBS-domain"/>
    <property type="match status" value="1"/>
</dbReference>
<evidence type="ECO:0000313" key="5">
    <source>
        <dbReference type="Proteomes" id="UP000029380"/>
    </source>
</evidence>
<dbReference type="SMART" id="SM00116">
    <property type="entry name" value="CBS"/>
    <property type="match status" value="2"/>
</dbReference>
<dbReference type="OrthoDB" id="9802114at2"/>
<dbReference type="PROSITE" id="PS51371">
    <property type="entry name" value="CBS"/>
    <property type="match status" value="2"/>
</dbReference>
<evidence type="ECO:0000259" key="3">
    <source>
        <dbReference type="PROSITE" id="PS51371"/>
    </source>
</evidence>
<protein>
    <submittedName>
        <fullName evidence="4">Acetoin utilization protein</fullName>
    </submittedName>
</protein>
<proteinExistence type="predicted"/>
<dbReference type="PANTHER" id="PTHR43080:SF2">
    <property type="entry name" value="CBS DOMAIN-CONTAINING PROTEIN"/>
    <property type="match status" value="1"/>
</dbReference>
<accession>A0A091BXS6</accession>
<dbReference type="AlphaFoldDB" id="A0A091BXS6"/>
<dbReference type="Proteomes" id="UP000029380">
    <property type="component" value="Unassembled WGS sequence"/>
</dbReference>
<dbReference type="EMBL" id="JPVU01000283">
    <property type="protein sequence ID" value="KFN89270.1"/>
    <property type="molecule type" value="Genomic_DNA"/>
</dbReference>
<dbReference type="InterPro" id="IPR046342">
    <property type="entry name" value="CBS_dom_sf"/>
</dbReference>
<dbReference type="SUPFAM" id="SSF54631">
    <property type="entry name" value="CBS-domain pair"/>
    <property type="match status" value="1"/>
</dbReference>
<evidence type="ECO:0000313" key="4">
    <source>
        <dbReference type="EMBL" id="KFN89270.1"/>
    </source>
</evidence>
<dbReference type="InterPro" id="IPR051257">
    <property type="entry name" value="Diverse_CBS-Domain"/>
</dbReference>
<dbReference type="SUPFAM" id="SSF55021">
    <property type="entry name" value="ACT-like"/>
    <property type="match status" value="1"/>
</dbReference>
<feature type="domain" description="CBS" evidence="3">
    <location>
        <begin position="7"/>
        <end position="62"/>
    </location>
</feature>
<feature type="domain" description="CBS" evidence="3">
    <location>
        <begin position="81"/>
        <end position="139"/>
    </location>
</feature>
<dbReference type="PATRIC" id="fig|1302649.3.peg.2533"/>
<keyword evidence="1 2" id="KW-0129">CBS domain</keyword>
<comment type="caution">
    <text evidence="4">The sequence shown here is derived from an EMBL/GenBank/DDBJ whole genome shotgun (WGS) entry which is preliminary data.</text>
</comment>
<evidence type="ECO:0000256" key="1">
    <source>
        <dbReference type="ARBA" id="ARBA00023122"/>
    </source>
</evidence>
<dbReference type="InterPro" id="IPR045865">
    <property type="entry name" value="ACT-like_dom_sf"/>
</dbReference>
<gene>
    <name evidence="4" type="ORF">TMUPMC115_2547</name>
</gene>
<dbReference type="PANTHER" id="PTHR43080">
    <property type="entry name" value="CBS DOMAIN-CONTAINING PROTEIN CBSX3, MITOCHONDRIAL"/>
    <property type="match status" value="1"/>
</dbReference>
<dbReference type="Pfam" id="PF00571">
    <property type="entry name" value="CBS"/>
    <property type="match status" value="2"/>
</dbReference>
<dbReference type="InterPro" id="IPR000644">
    <property type="entry name" value="CBS_dom"/>
</dbReference>
<sequence>MNIKHYMTQNVVTINPDTRVTEAVDLMEEHDFHSLPVVKSHSFVGLVTEDLIKNKTSSAATSLSIYELNYLLDKTTVKEIMEKNVQTTSQDLQIEEAAILMVDKNITVLPVIDEGKNVNGIITYKDIFRALIELSGYQSGGDRLIIEVEEDSIGVLDDITSVLAHEDISISHIFVNRIEEHIEITIQISEKVGNKAKVALIEKGYRTGVIN</sequence>
<evidence type="ECO:0000256" key="2">
    <source>
        <dbReference type="PROSITE-ProRule" id="PRU00703"/>
    </source>
</evidence>
<name>A0A091BXS6_9ENTE</name>
<dbReference type="CDD" id="cd04584">
    <property type="entry name" value="CBS_pair_AcuB_like"/>
    <property type="match status" value="1"/>
</dbReference>
<organism evidence="4 5">
    <name type="scientific">Tetragenococcus muriaticus PMC-11-5</name>
    <dbReference type="NCBI Taxonomy" id="1302649"/>
    <lineage>
        <taxon>Bacteria</taxon>
        <taxon>Bacillati</taxon>
        <taxon>Bacillota</taxon>
        <taxon>Bacilli</taxon>
        <taxon>Lactobacillales</taxon>
        <taxon>Enterococcaceae</taxon>
        <taxon>Tetragenococcus</taxon>
    </lineage>
</organism>
<reference evidence="4 5" key="1">
    <citation type="submission" date="2014-08" db="EMBL/GenBank/DDBJ databases">
        <title>Genome sequence of Tetragenococcus muriaticus.</title>
        <authorList>
            <person name="Chuea-nongthon C."/>
            <person name="Rodtong S."/>
            <person name="Yongsawatdigul J."/>
            <person name="Steele J.L."/>
            <person name="Liu X.-y."/>
            <person name="Speers J."/>
            <person name="Glasner J.D."/>
            <person name="Neeno-Eckwall E.C."/>
        </authorList>
    </citation>
    <scope>NUCLEOTIDE SEQUENCE [LARGE SCALE GENOMIC DNA]</scope>
    <source>
        <strain evidence="4 5">PMC-11-5</strain>
    </source>
</reference>